<keyword evidence="4" id="KW-1185">Reference proteome</keyword>
<dbReference type="Proteomes" id="UP000199068">
    <property type="component" value="Unassembled WGS sequence"/>
</dbReference>
<feature type="domain" description="SH3b" evidence="2">
    <location>
        <begin position="171"/>
        <end position="238"/>
    </location>
</feature>
<name>A0A1G9S5S9_9FIRM</name>
<dbReference type="PROSITE" id="PS51781">
    <property type="entry name" value="SH3B"/>
    <property type="match status" value="4"/>
</dbReference>
<dbReference type="PANTHER" id="PTHR34408">
    <property type="entry name" value="FAMILY PROTEIN, PUTATIVE-RELATED"/>
    <property type="match status" value="1"/>
</dbReference>
<dbReference type="InterPro" id="IPR052354">
    <property type="entry name" value="Cell_Wall_Dynamics_Protein"/>
</dbReference>
<evidence type="ECO:0000259" key="2">
    <source>
        <dbReference type="PROSITE" id="PS51781"/>
    </source>
</evidence>
<protein>
    <submittedName>
        <fullName evidence="3">Uncharacterized conserved protein YgiM, contains N-terminal SH3 domain, DUF1202 family</fullName>
    </submittedName>
</protein>
<dbReference type="SUPFAM" id="SSF50044">
    <property type="entry name" value="SH3-domain"/>
    <property type="match status" value="1"/>
</dbReference>
<dbReference type="SMART" id="SM00287">
    <property type="entry name" value="SH3b"/>
    <property type="match status" value="4"/>
</dbReference>
<dbReference type="InterPro" id="IPR003646">
    <property type="entry name" value="SH3-like_bac-type"/>
</dbReference>
<proteinExistence type="predicted"/>
<evidence type="ECO:0000256" key="1">
    <source>
        <dbReference type="SAM" id="SignalP"/>
    </source>
</evidence>
<accession>A0A1G9S5S9</accession>
<dbReference type="EMBL" id="FNGW01000008">
    <property type="protein sequence ID" value="SDM30115.1"/>
    <property type="molecule type" value="Genomic_DNA"/>
</dbReference>
<feature type="signal peptide" evidence="1">
    <location>
        <begin position="1"/>
        <end position="25"/>
    </location>
</feature>
<dbReference type="Gene3D" id="2.30.30.40">
    <property type="entry name" value="SH3 Domains"/>
    <property type="match status" value="4"/>
</dbReference>
<sequence>MKMKRKLSIGSLGALALTLSSIAPASAQSVQSQTLQNLNLRTGPGTSYSIILTIKKGTIVEVVESSKNWTLVKYNNSIGYVSSNYLKNTSINNKPSENEDLPSNSLKLMECTTGNLNVRKGPSISDSIIGKLDKTDRVYISYNTSNGWTRIKYANGYGYVSSKYLKDINENTNVNLTMQCNVDSLNIRKGPDSTEPVLGRLKYKDKVNVVMNLTNGWSKINFNGGYAYVNTKYISNTVSTPSSPKFMKCNTDVLNIRSEPSKSEKIIGKLKKGEKVEVVYHLNSGWTRIKFNTSYGYVSSAYLI</sequence>
<dbReference type="STRING" id="1121325.SAMN04515677_10878"/>
<gene>
    <name evidence="3" type="ORF">SAMN04515677_10878</name>
</gene>
<evidence type="ECO:0000313" key="4">
    <source>
        <dbReference type="Proteomes" id="UP000199068"/>
    </source>
</evidence>
<dbReference type="PANTHER" id="PTHR34408:SF1">
    <property type="entry name" value="GLYCOSYL HYDROLASE FAMILY 19 DOMAIN-CONTAINING PROTEIN HI_1415"/>
    <property type="match status" value="1"/>
</dbReference>
<feature type="domain" description="SH3b" evidence="2">
    <location>
        <begin position="28"/>
        <end position="90"/>
    </location>
</feature>
<feature type="domain" description="SH3b" evidence="2">
    <location>
        <begin position="103"/>
        <end position="169"/>
    </location>
</feature>
<dbReference type="Pfam" id="PF08239">
    <property type="entry name" value="SH3_3"/>
    <property type="match status" value="4"/>
</dbReference>
<dbReference type="AlphaFoldDB" id="A0A1G9S5S9"/>
<organism evidence="3 4">
    <name type="scientific">Romboutsia lituseburensis DSM 797</name>
    <dbReference type="NCBI Taxonomy" id="1121325"/>
    <lineage>
        <taxon>Bacteria</taxon>
        <taxon>Bacillati</taxon>
        <taxon>Bacillota</taxon>
        <taxon>Clostridia</taxon>
        <taxon>Peptostreptococcales</taxon>
        <taxon>Peptostreptococcaceae</taxon>
        <taxon>Romboutsia</taxon>
    </lineage>
</organism>
<evidence type="ECO:0000313" key="3">
    <source>
        <dbReference type="EMBL" id="SDM30115.1"/>
    </source>
</evidence>
<feature type="domain" description="SH3b" evidence="2">
    <location>
        <begin position="243"/>
        <end position="304"/>
    </location>
</feature>
<feature type="chain" id="PRO_5038813801" evidence="1">
    <location>
        <begin position="26"/>
        <end position="304"/>
    </location>
</feature>
<keyword evidence="1" id="KW-0732">Signal</keyword>
<dbReference type="InterPro" id="IPR036028">
    <property type="entry name" value="SH3-like_dom_sf"/>
</dbReference>
<reference evidence="3 4" key="1">
    <citation type="submission" date="2016-10" db="EMBL/GenBank/DDBJ databases">
        <authorList>
            <person name="de Groot N.N."/>
        </authorList>
    </citation>
    <scope>NUCLEOTIDE SEQUENCE [LARGE SCALE GENOMIC DNA]</scope>
    <source>
        <strain evidence="3 4">DSM 797</strain>
    </source>
</reference>
<dbReference type="RefSeq" id="WP_092727197.1">
    <property type="nucleotide sequence ID" value="NZ_FNGW01000008.1"/>
</dbReference>